<keyword evidence="2" id="KW-0597">Phosphoprotein</keyword>
<dbReference type="AlphaFoldDB" id="A0A1Q9CIK0"/>
<dbReference type="PANTHER" id="PTHR11947:SF20">
    <property type="entry name" value="[3-METHYL-2-OXOBUTANOATE DEHYDROGENASE [LIPOAMIDE]] KINASE, MITOCHONDRIAL"/>
    <property type="match status" value="1"/>
</dbReference>
<evidence type="ECO:0000256" key="7">
    <source>
        <dbReference type="ARBA" id="ARBA00022771"/>
    </source>
</evidence>
<dbReference type="InterPro" id="IPR036890">
    <property type="entry name" value="HATPase_C_sf"/>
</dbReference>
<dbReference type="InterPro" id="IPR000571">
    <property type="entry name" value="Znf_CCCH"/>
</dbReference>
<comment type="similarity">
    <text evidence="1 13">Belongs to the PDK/BCKDK protein kinase family.</text>
</comment>
<dbReference type="Gene3D" id="4.10.1000.10">
    <property type="entry name" value="Zinc finger, CCCH-type"/>
    <property type="match status" value="2"/>
</dbReference>
<evidence type="ECO:0000256" key="4">
    <source>
        <dbReference type="ARBA" id="ARBA00022723"/>
    </source>
</evidence>
<comment type="caution">
    <text evidence="17">The sequence shown here is derived from an EMBL/GenBank/DDBJ whole genome shotgun (WGS) entry which is preliminary data.</text>
</comment>
<dbReference type="SMART" id="SM00356">
    <property type="entry name" value="ZnF_C3H1"/>
    <property type="match status" value="2"/>
</dbReference>
<keyword evidence="4 12" id="KW-0479">Metal-binding</keyword>
<dbReference type="InterPro" id="IPR039028">
    <property type="entry name" value="BCKD/PDK"/>
</dbReference>
<dbReference type="SUPFAM" id="SSF55874">
    <property type="entry name" value="ATPase domain of HSP90 chaperone/DNA topoisomerase II/histidine kinase"/>
    <property type="match status" value="1"/>
</dbReference>
<dbReference type="SUPFAM" id="SSF90229">
    <property type="entry name" value="CCCH zinc finger"/>
    <property type="match status" value="2"/>
</dbReference>
<evidence type="ECO:0000313" key="18">
    <source>
        <dbReference type="Proteomes" id="UP000186817"/>
    </source>
</evidence>
<dbReference type="EMBL" id="LSRX01001169">
    <property type="protein sequence ID" value="OLP82762.1"/>
    <property type="molecule type" value="Genomic_DNA"/>
</dbReference>
<evidence type="ECO:0000256" key="13">
    <source>
        <dbReference type="RuleBase" id="RU366032"/>
    </source>
</evidence>
<accession>A0A1Q9CIK0</accession>
<feature type="zinc finger region" description="C3H1-type" evidence="12">
    <location>
        <begin position="518"/>
        <end position="546"/>
    </location>
</feature>
<dbReference type="Gene3D" id="3.30.565.10">
    <property type="entry name" value="Histidine kinase-like ATPase, C-terminal domain"/>
    <property type="match status" value="1"/>
</dbReference>
<name>A0A1Q9CIK0_SYMMI</name>
<dbReference type="GO" id="GO:0005524">
    <property type="term" value="F:ATP binding"/>
    <property type="evidence" value="ECO:0007669"/>
    <property type="project" value="UniProtKB-UniRule"/>
</dbReference>
<dbReference type="InterPro" id="IPR018955">
    <property type="entry name" value="BCDHK/PDK_N"/>
</dbReference>
<organism evidence="17 18">
    <name type="scientific">Symbiodinium microadriaticum</name>
    <name type="common">Dinoflagellate</name>
    <name type="synonym">Zooxanthella microadriatica</name>
    <dbReference type="NCBI Taxonomy" id="2951"/>
    <lineage>
        <taxon>Eukaryota</taxon>
        <taxon>Sar</taxon>
        <taxon>Alveolata</taxon>
        <taxon>Dinophyceae</taxon>
        <taxon>Suessiales</taxon>
        <taxon>Symbiodiniaceae</taxon>
        <taxon>Symbiodinium</taxon>
    </lineage>
</organism>
<keyword evidence="6 13" id="KW-0547">Nucleotide-binding</keyword>
<proteinExistence type="inferred from homology"/>
<evidence type="ECO:0000256" key="6">
    <source>
        <dbReference type="ARBA" id="ARBA00022741"/>
    </source>
</evidence>
<keyword evidence="11 13" id="KW-0496">Mitochondrion</keyword>
<dbReference type="OrthoDB" id="448585at2759"/>
<keyword evidence="10 13" id="KW-0067">ATP-binding</keyword>
<dbReference type="InterPro" id="IPR036855">
    <property type="entry name" value="Znf_CCCH_sf"/>
</dbReference>
<dbReference type="FunFam" id="4.10.1000.10:FF:000001">
    <property type="entry name" value="zinc finger CCCH domain-containing protein 15-like"/>
    <property type="match status" value="1"/>
</dbReference>
<dbReference type="PROSITE" id="PS50103">
    <property type="entry name" value="ZF_C3H1"/>
    <property type="match status" value="2"/>
</dbReference>
<keyword evidence="15" id="KW-0812">Transmembrane</keyword>
<evidence type="ECO:0000256" key="1">
    <source>
        <dbReference type="ARBA" id="ARBA00006155"/>
    </source>
</evidence>
<evidence type="ECO:0000256" key="12">
    <source>
        <dbReference type="PROSITE-ProRule" id="PRU00723"/>
    </source>
</evidence>
<keyword evidence="8 13" id="KW-0418">Kinase</keyword>
<evidence type="ECO:0000256" key="15">
    <source>
        <dbReference type="SAM" id="Phobius"/>
    </source>
</evidence>
<dbReference type="Pfam" id="PF10436">
    <property type="entry name" value="BCDHK_Adom3"/>
    <property type="match status" value="1"/>
</dbReference>
<keyword evidence="5" id="KW-0677">Repeat</keyword>
<dbReference type="GO" id="GO:0010906">
    <property type="term" value="P:regulation of glucose metabolic process"/>
    <property type="evidence" value="ECO:0007669"/>
    <property type="project" value="TreeGrafter"/>
</dbReference>
<feature type="domain" description="C3H1-type" evidence="16">
    <location>
        <begin position="518"/>
        <end position="546"/>
    </location>
</feature>
<evidence type="ECO:0000256" key="11">
    <source>
        <dbReference type="ARBA" id="ARBA00023128"/>
    </source>
</evidence>
<reference evidence="17 18" key="1">
    <citation type="submission" date="2016-02" db="EMBL/GenBank/DDBJ databases">
        <title>Genome analysis of coral dinoflagellate symbionts highlights evolutionary adaptations to a symbiotic lifestyle.</title>
        <authorList>
            <person name="Aranda M."/>
            <person name="Li Y."/>
            <person name="Liew Y.J."/>
            <person name="Baumgarten S."/>
            <person name="Simakov O."/>
            <person name="Wilson M."/>
            <person name="Piel J."/>
            <person name="Ashoor H."/>
            <person name="Bougouffa S."/>
            <person name="Bajic V.B."/>
            <person name="Ryu T."/>
            <person name="Ravasi T."/>
            <person name="Bayer T."/>
            <person name="Micklem G."/>
            <person name="Kim H."/>
            <person name="Bhak J."/>
            <person name="Lajeunesse T.C."/>
            <person name="Voolstra C.R."/>
        </authorList>
    </citation>
    <scope>NUCLEOTIDE SEQUENCE [LARGE SCALE GENOMIC DNA]</scope>
    <source>
        <strain evidence="17 18">CCMP2467</strain>
    </source>
</reference>
<evidence type="ECO:0000256" key="8">
    <source>
        <dbReference type="ARBA" id="ARBA00022777"/>
    </source>
</evidence>
<sequence>MKRQRHVPCAQVLSGVWVVVEVVTHLLLLRLPTHTLSPRCWASLPRNILSIKRAARAECVSLTLSQLMKSTKPDPESCIRTAQWLHDQLPIRFAKRIEDILQLPHVVVINPQINSILSTYLETFEAIHSFPPIRTQDNEMAFLQVIREQLAKHNPGTRLIAEGYREVRRLYPSIHLDAFLHDHFTTRIATRILMDNYMEMRVPREEHIGVVRQNMRPLKIVQEIAGELTLLTTSLYGCAPEVEYRGNPDCILDYIPRHVKYMVRELLKNAFRSTVERHLARCRVQVTRAPPSGSNRPESRRSPEEKAGGAKTSKANSSSRISRRERARLHLMEIVGACWMQVRLENNLAATTCTNGVCVEQTGHSCIADCGSWSSITAKWQEQNWRHGSQVVAVEHSSQAQNEELFVQTLDNVEHELSSSLGISDEKFALLRRPPLLDCIALAQSRRLTQSDLNPASLAASCTMVQPGCSGKRSRRAEKRQPVKQTELCAFFAEGKCTLGNRCTFAHGIAQLRPRPDLYKTRLCSSWALLQRCPYGESCTHAHGEEELRTIGDFADPAEVRGLSKEESSTASGDCESELSLTSVLSHFGLPQHKQLSDVVKYAECNAFDREAGYPITTPIEYMPAWGIDLRQDDAFAPANTQVMPFLASHGELLSL</sequence>
<dbReference type="Proteomes" id="UP000186817">
    <property type="component" value="Unassembled WGS sequence"/>
</dbReference>
<evidence type="ECO:0000259" key="16">
    <source>
        <dbReference type="PROSITE" id="PS50103"/>
    </source>
</evidence>
<dbReference type="SUPFAM" id="SSF69012">
    <property type="entry name" value="alpha-ketoacid dehydrogenase kinase, N-terminal domain"/>
    <property type="match status" value="1"/>
</dbReference>
<dbReference type="PANTHER" id="PTHR11947">
    <property type="entry name" value="PYRUVATE DEHYDROGENASE KINASE"/>
    <property type="match status" value="1"/>
</dbReference>
<keyword evidence="18" id="KW-1185">Reference proteome</keyword>
<dbReference type="Pfam" id="PF00642">
    <property type="entry name" value="zf-CCCH"/>
    <property type="match status" value="2"/>
</dbReference>
<gene>
    <name evidence="17" type="primary">BCKDK</name>
    <name evidence="17" type="ORF">AK812_SmicGene36552</name>
</gene>
<evidence type="ECO:0000256" key="9">
    <source>
        <dbReference type="ARBA" id="ARBA00022833"/>
    </source>
</evidence>
<dbReference type="GO" id="GO:0005759">
    <property type="term" value="C:mitochondrial matrix"/>
    <property type="evidence" value="ECO:0007669"/>
    <property type="project" value="UniProtKB-SubCell"/>
</dbReference>
<evidence type="ECO:0000256" key="14">
    <source>
        <dbReference type="SAM" id="MobiDB-lite"/>
    </source>
</evidence>
<dbReference type="InterPro" id="IPR036784">
    <property type="entry name" value="AK/P_DHK_N_sf"/>
</dbReference>
<keyword evidence="7 12" id="KW-0863">Zinc-finger</keyword>
<evidence type="ECO:0000256" key="3">
    <source>
        <dbReference type="ARBA" id="ARBA00022679"/>
    </source>
</evidence>
<evidence type="ECO:0000256" key="2">
    <source>
        <dbReference type="ARBA" id="ARBA00022553"/>
    </source>
</evidence>
<feature type="transmembrane region" description="Helical" evidence="15">
    <location>
        <begin position="12"/>
        <end position="31"/>
    </location>
</feature>
<feature type="zinc finger region" description="C3H1-type" evidence="12">
    <location>
        <begin position="484"/>
        <end position="510"/>
    </location>
</feature>
<evidence type="ECO:0000256" key="5">
    <source>
        <dbReference type="ARBA" id="ARBA00022737"/>
    </source>
</evidence>
<feature type="domain" description="C3H1-type" evidence="16">
    <location>
        <begin position="484"/>
        <end position="510"/>
    </location>
</feature>
<evidence type="ECO:0000313" key="17">
    <source>
        <dbReference type="EMBL" id="OLP82762.1"/>
    </source>
</evidence>
<keyword evidence="15" id="KW-0472">Membrane</keyword>
<keyword evidence="15" id="KW-1133">Transmembrane helix</keyword>
<comment type="subcellular location">
    <subcellularLocation>
        <location evidence="13">Mitochondrion matrix</location>
    </subcellularLocation>
</comment>
<keyword evidence="9 12" id="KW-0862">Zinc</keyword>
<dbReference type="GO" id="GO:0008270">
    <property type="term" value="F:zinc ion binding"/>
    <property type="evidence" value="ECO:0007669"/>
    <property type="project" value="UniProtKB-KW"/>
</dbReference>
<feature type="compositionally biased region" description="Basic and acidic residues" evidence="14">
    <location>
        <begin position="297"/>
        <end position="308"/>
    </location>
</feature>
<dbReference type="Gene3D" id="1.20.140.20">
    <property type="entry name" value="Alpha-ketoacid/pyruvate dehydrogenase kinase, N-terminal domain"/>
    <property type="match status" value="1"/>
</dbReference>
<evidence type="ECO:0000256" key="10">
    <source>
        <dbReference type="ARBA" id="ARBA00022840"/>
    </source>
</evidence>
<keyword evidence="3 13" id="KW-0808">Transferase</keyword>
<protein>
    <recommendedName>
        <fullName evidence="13">Protein-serine/threonine kinase</fullName>
        <ecNumber evidence="13">2.7.11.-</ecNumber>
    </recommendedName>
</protein>
<dbReference type="GO" id="GO:0004740">
    <property type="term" value="F:pyruvate dehydrogenase (acetyl-transferring) kinase activity"/>
    <property type="evidence" value="ECO:0007669"/>
    <property type="project" value="TreeGrafter"/>
</dbReference>
<dbReference type="EC" id="2.7.11.-" evidence="13"/>
<feature type="region of interest" description="Disordered" evidence="14">
    <location>
        <begin position="286"/>
        <end position="323"/>
    </location>
</feature>